<organism evidence="1 2">
    <name type="scientific">Macrophomina phaseolina</name>
    <dbReference type="NCBI Taxonomy" id="35725"/>
    <lineage>
        <taxon>Eukaryota</taxon>
        <taxon>Fungi</taxon>
        <taxon>Dikarya</taxon>
        <taxon>Ascomycota</taxon>
        <taxon>Pezizomycotina</taxon>
        <taxon>Dothideomycetes</taxon>
        <taxon>Dothideomycetes incertae sedis</taxon>
        <taxon>Botryosphaeriales</taxon>
        <taxon>Botryosphaeriaceae</taxon>
        <taxon>Macrophomina</taxon>
    </lineage>
</organism>
<dbReference type="Proteomes" id="UP000774617">
    <property type="component" value="Unassembled WGS sequence"/>
</dbReference>
<evidence type="ECO:0000313" key="2">
    <source>
        <dbReference type="Proteomes" id="UP000774617"/>
    </source>
</evidence>
<name>A0ABQ8G8N0_9PEZI</name>
<comment type="caution">
    <text evidence="1">The sequence shown here is derived from an EMBL/GenBank/DDBJ whole genome shotgun (WGS) entry which is preliminary data.</text>
</comment>
<reference evidence="1 2" key="1">
    <citation type="journal article" date="2021" name="Nat. Commun.">
        <title>Genetic determinants of endophytism in the Arabidopsis root mycobiome.</title>
        <authorList>
            <person name="Mesny F."/>
            <person name="Miyauchi S."/>
            <person name="Thiergart T."/>
            <person name="Pickel B."/>
            <person name="Atanasova L."/>
            <person name="Karlsson M."/>
            <person name="Huettel B."/>
            <person name="Barry K.W."/>
            <person name="Haridas S."/>
            <person name="Chen C."/>
            <person name="Bauer D."/>
            <person name="Andreopoulos W."/>
            <person name="Pangilinan J."/>
            <person name="LaButti K."/>
            <person name="Riley R."/>
            <person name="Lipzen A."/>
            <person name="Clum A."/>
            <person name="Drula E."/>
            <person name="Henrissat B."/>
            <person name="Kohler A."/>
            <person name="Grigoriev I.V."/>
            <person name="Martin F.M."/>
            <person name="Hacquard S."/>
        </authorList>
    </citation>
    <scope>NUCLEOTIDE SEQUENCE [LARGE SCALE GENOMIC DNA]</scope>
    <source>
        <strain evidence="1 2">MPI-SDFR-AT-0080</strain>
    </source>
</reference>
<dbReference type="EMBL" id="JAGTJR010000018">
    <property type="protein sequence ID" value="KAH7045901.1"/>
    <property type="molecule type" value="Genomic_DNA"/>
</dbReference>
<gene>
    <name evidence="1" type="ORF">B0J12DRAFT_669089</name>
</gene>
<protein>
    <recommendedName>
        <fullName evidence="3">N-acetyltransferase domain-containing protein</fullName>
    </recommendedName>
</protein>
<evidence type="ECO:0000313" key="1">
    <source>
        <dbReference type="EMBL" id="KAH7045901.1"/>
    </source>
</evidence>
<keyword evidence="2" id="KW-1185">Reference proteome</keyword>
<proteinExistence type="predicted"/>
<evidence type="ECO:0008006" key="3">
    <source>
        <dbReference type="Google" id="ProtNLM"/>
    </source>
</evidence>
<sequence>MSRRPRSPLAVGKVAIRSIPPGQPAPRRDASPGQRVGVVGAVPLELPGLAILHNLTPLVVALPAVLAGLWPFLLLGELALEAGWDVVPVAALLVAAHRVHRQIRQLLVHDDLAALRLEQILGLVLLPEARARGVSDLFLEHLKQLDLHVPAGLALVGLPEVLHVVDGLGFVQQEVLVGLGLRGDRVAEEAAAPQPADAALIAAPLLASAAVADWVGAPDELDLALFVELGARGWRVGISGFCWAMVSAARGNYF</sequence>
<accession>A0ABQ8G8N0</accession>